<feature type="domain" description="DUF427" evidence="1">
    <location>
        <begin position="49"/>
        <end position="140"/>
    </location>
</feature>
<keyword evidence="3" id="KW-1185">Reference proteome</keyword>
<evidence type="ECO:0000313" key="3">
    <source>
        <dbReference type="Proteomes" id="UP000285310"/>
    </source>
</evidence>
<organism evidence="2 3">
    <name type="scientific">Salinisphaera japonica YTM-1</name>
    <dbReference type="NCBI Taxonomy" id="1209778"/>
    <lineage>
        <taxon>Bacteria</taxon>
        <taxon>Pseudomonadati</taxon>
        <taxon>Pseudomonadota</taxon>
        <taxon>Gammaproteobacteria</taxon>
        <taxon>Salinisphaerales</taxon>
        <taxon>Salinisphaeraceae</taxon>
        <taxon>Salinisphaera</taxon>
    </lineage>
</organism>
<dbReference type="Proteomes" id="UP000285310">
    <property type="component" value="Unassembled WGS sequence"/>
</dbReference>
<dbReference type="InterPro" id="IPR038694">
    <property type="entry name" value="DUF427_sf"/>
</dbReference>
<proteinExistence type="predicted"/>
<dbReference type="AlphaFoldDB" id="A0A423PP18"/>
<evidence type="ECO:0000259" key="1">
    <source>
        <dbReference type="Pfam" id="PF04248"/>
    </source>
</evidence>
<protein>
    <recommendedName>
        <fullName evidence="1">DUF427 domain-containing protein</fullName>
    </recommendedName>
</protein>
<dbReference type="InterPro" id="IPR007361">
    <property type="entry name" value="DUF427"/>
</dbReference>
<dbReference type="EMBL" id="AYKG01000028">
    <property type="protein sequence ID" value="ROO27308.1"/>
    <property type="molecule type" value="Genomic_DNA"/>
</dbReference>
<comment type="caution">
    <text evidence="2">The sequence shown here is derived from an EMBL/GenBank/DDBJ whole genome shotgun (WGS) entry which is preliminary data.</text>
</comment>
<dbReference type="InParanoid" id="A0A423PP18"/>
<dbReference type="Gene3D" id="2.170.150.40">
    <property type="entry name" value="Domain of unknown function (DUF427)"/>
    <property type="match status" value="1"/>
</dbReference>
<dbReference type="Pfam" id="PF04248">
    <property type="entry name" value="NTP_transf_9"/>
    <property type="match status" value="1"/>
</dbReference>
<accession>A0A423PP18</accession>
<name>A0A423PP18_9GAMM</name>
<gene>
    <name evidence="2" type="ORF">SAJA_09635</name>
</gene>
<dbReference type="OrthoDB" id="4565346at2"/>
<sequence>MADNDNDARAAWAHRGHHRPVFARVPGPGEESVWDYPRPPDIRPESRAVRVIAGDHVVAETHSAVRLCETASPPTFYIPGADIDPGALVASRTASFCEWKGRAAYWHVMTGDTRVADAAWGYPDARAAYGALAHMLAFYPGKLVCFVGDERVRAQAGGFYGGWVTAEIVGPYKGEPGTQSW</sequence>
<dbReference type="RefSeq" id="WP_123658423.1">
    <property type="nucleotide sequence ID" value="NZ_AYKG01000028.1"/>
</dbReference>
<dbReference type="PANTHER" id="PTHR43058:SF1">
    <property type="entry name" value="DUF427 DOMAIN-CONTAINING PROTEIN"/>
    <property type="match status" value="1"/>
</dbReference>
<dbReference type="PANTHER" id="PTHR43058">
    <property type="entry name" value="SLR0655 PROTEIN"/>
    <property type="match status" value="1"/>
</dbReference>
<reference evidence="2 3" key="1">
    <citation type="submission" date="2013-10" db="EMBL/GenBank/DDBJ databases">
        <title>Salinisphaera japonica YTM-1 Genome Sequencing.</title>
        <authorList>
            <person name="Lai Q."/>
            <person name="Li C."/>
            <person name="Shao Z."/>
        </authorList>
    </citation>
    <scope>NUCLEOTIDE SEQUENCE [LARGE SCALE GENOMIC DNA]</scope>
    <source>
        <strain evidence="2 3">YTM-1</strain>
    </source>
</reference>
<evidence type="ECO:0000313" key="2">
    <source>
        <dbReference type="EMBL" id="ROO27308.1"/>
    </source>
</evidence>